<protein>
    <submittedName>
        <fullName evidence="1">Uncharacterized protein</fullName>
    </submittedName>
</protein>
<dbReference type="EMBL" id="CM026429">
    <property type="protein sequence ID" value="KAG0563414.1"/>
    <property type="molecule type" value="Genomic_DNA"/>
</dbReference>
<keyword evidence="2" id="KW-1185">Reference proteome</keyword>
<organism evidence="1 2">
    <name type="scientific">Ceratodon purpureus</name>
    <name type="common">Fire moss</name>
    <name type="synonym">Dicranum purpureum</name>
    <dbReference type="NCBI Taxonomy" id="3225"/>
    <lineage>
        <taxon>Eukaryota</taxon>
        <taxon>Viridiplantae</taxon>
        <taxon>Streptophyta</taxon>
        <taxon>Embryophyta</taxon>
        <taxon>Bryophyta</taxon>
        <taxon>Bryophytina</taxon>
        <taxon>Bryopsida</taxon>
        <taxon>Dicranidae</taxon>
        <taxon>Pseudoditrichales</taxon>
        <taxon>Ditrichaceae</taxon>
        <taxon>Ceratodon</taxon>
    </lineage>
</organism>
<dbReference type="Proteomes" id="UP000822688">
    <property type="component" value="Chromosome 8"/>
</dbReference>
<sequence length="99" mass="11230">MCSMEELVFLPGSLQICPTAVSGSQLSTICSSSSGRMAYEYLFCSRNPGVGVPVRRWNWPNDKTMPLDCEPFRDDKVSINSRRTSEKFNPLPLSRRQMH</sequence>
<gene>
    <name evidence="1" type="ORF">KC19_8G029200</name>
</gene>
<reference evidence="1" key="1">
    <citation type="submission" date="2020-06" db="EMBL/GenBank/DDBJ databases">
        <title>WGS assembly of Ceratodon purpureus strain R40.</title>
        <authorList>
            <person name="Carey S.B."/>
            <person name="Jenkins J."/>
            <person name="Shu S."/>
            <person name="Lovell J.T."/>
            <person name="Sreedasyam A."/>
            <person name="Maumus F."/>
            <person name="Tiley G.P."/>
            <person name="Fernandez-Pozo N."/>
            <person name="Barry K."/>
            <person name="Chen C."/>
            <person name="Wang M."/>
            <person name="Lipzen A."/>
            <person name="Daum C."/>
            <person name="Saski C.A."/>
            <person name="Payton A.C."/>
            <person name="Mcbreen J.C."/>
            <person name="Conrad R.E."/>
            <person name="Kollar L.M."/>
            <person name="Olsson S."/>
            <person name="Huttunen S."/>
            <person name="Landis J.B."/>
            <person name="Wickett N.J."/>
            <person name="Johnson M.G."/>
            <person name="Rensing S.A."/>
            <person name="Grimwood J."/>
            <person name="Schmutz J."/>
            <person name="Mcdaniel S.F."/>
        </authorList>
    </citation>
    <scope>NUCLEOTIDE SEQUENCE</scope>
    <source>
        <strain evidence="1">R40</strain>
    </source>
</reference>
<name>A0A8T0GZ60_CERPU</name>
<comment type="caution">
    <text evidence="1">The sequence shown here is derived from an EMBL/GenBank/DDBJ whole genome shotgun (WGS) entry which is preliminary data.</text>
</comment>
<evidence type="ECO:0000313" key="2">
    <source>
        <dbReference type="Proteomes" id="UP000822688"/>
    </source>
</evidence>
<dbReference type="AlphaFoldDB" id="A0A8T0GZ60"/>
<evidence type="ECO:0000313" key="1">
    <source>
        <dbReference type="EMBL" id="KAG0563414.1"/>
    </source>
</evidence>
<accession>A0A8T0GZ60</accession>
<proteinExistence type="predicted"/>